<feature type="transmembrane region" description="Helical" evidence="9">
    <location>
        <begin position="27"/>
        <end position="49"/>
    </location>
</feature>
<dbReference type="OMA" id="YYKIALF"/>
<reference evidence="12" key="1">
    <citation type="submission" date="2011-12" db="EMBL/GenBank/DDBJ databases">
        <title>The Draft Genome of Lepisosteus oculatus.</title>
        <authorList>
            <consortium name="The Broad Institute Genome Assembly &amp; Analysis Group"/>
            <consortium name="Computational R&amp;D Group"/>
            <consortium name="and Sequencing Platform"/>
            <person name="Di Palma F."/>
            <person name="Alfoldi J."/>
            <person name="Johnson J."/>
            <person name="Berlin A."/>
            <person name="Gnerre S."/>
            <person name="Jaffe D."/>
            <person name="MacCallum I."/>
            <person name="Young S."/>
            <person name="Walker B.J."/>
            <person name="Lander E.S."/>
            <person name="Lindblad-Toh K."/>
        </authorList>
    </citation>
    <scope>NUCLEOTIDE SEQUENCE [LARGE SCALE GENOMIC DNA]</scope>
</reference>
<evidence type="ECO:0000256" key="9">
    <source>
        <dbReference type="SAM" id="Phobius"/>
    </source>
</evidence>
<dbReference type="Gene3D" id="1.20.1070.10">
    <property type="entry name" value="Rhodopsin 7-helix transmembrane proteins"/>
    <property type="match status" value="1"/>
</dbReference>
<dbReference type="STRING" id="7918.ENSLOCP00000002346"/>
<evidence type="ECO:0000256" key="2">
    <source>
        <dbReference type="ARBA" id="ARBA00022475"/>
    </source>
</evidence>
<evidence type="ECO:0000313" key="11">
    <source>
        <dbReference type="Ensembl" id="ENSLOCP00000002346.1"/>
    </source>
</evidence>
<dbReference type="InParanoid" id="W5M1T8"/>
<dbReference type="GO" id="GO:0004930">
    <property type="term" value="F:G protein-coupled receptor activity"/>
    <property type="evidence" value="ECO:0007669"/>
    <property type="project" value="UniProtKB-KW"/>
</dbReference>
<proteinExistence type="predicted"/>
<dbReference type="CDD" id="cd15378">
    <property type="entry name" value="7tmA_SUCNR1_GPR91"/>
    <property type="match status" value="1"/>
</dbReference>
<keyword evidence="4 9" id="KW-1133">Transmembrane helix</keyword>
<accession>W5M1T8</accession>
<evidence type="ECO:0000256" key="7">
    <source>
        <dbReference type="ARBA" id="ARBA00023170"/>
    </source>
</evidence>
<dbReference type="GO" id="GO:0007186">
    <property type="term" value="P:G protein-coupled receptor signaling pathway"/>
    <property type="evidence" value="ECO:0000318"/>
    <property type="project" value="GO_Central"/>
</dbReference>
<dbReference type="Bgee" id="ENSLOCG00000002017">
    <property type="expression patterns" value="Expressed in liver and 7 other cell types or tissues"/>
</dbReference>
<feature type="transmembrane region" description="Helical" evidence="9">
    <location>
        <begin position="228"/>
        <end position="248"/>
    </location>
</feature>
<dbReference type="Pfam" id="PF00001">
    <property type="entry name" value="7tm_1"/>
    <property type="match status" value="1"/>
</dbReference>
<evidence type="ECO:0000256" key="5">
    <source>
        <dbReference type="ARBA" id="ARBA00023040"/>
    </source>
</evidence>
<evidence type="ECO:0000256" key="3">
    <source>
        <dbReference type="ARBA" id="ARBA00022692"/>
    </source>
</evidence>
<keyword evidence="12" id="KW-1185">Reference proteome</keyword>
<dbReference type="EMBL" id="AHAT01022483">
    <property type="status" value="NOT_ANNOTATED_CDS"/>
    <property type="molecule type" value="Genomic_DNA"/>
</dbReference>
<evidence type="ECO:0000256" key="1">
    <source>
        <dbReference type="ARBA" id="ARBA00004651"/>
    </source>
</evidence>
<dbReference type="InterPro" id="IPR017452">
    <property type="entry name" value="GPCR_Rhodpsn_7TM"/>
</dbReference>
<keyword evidence="2" id="KW-1003">Cell membrane</keyword>
<dbReference type="AlphaFoldDB" id="W5M1T8"/>
<dbReference type="GeneTree" id="ENSGT01150000287001"/>
<feature type="transmembrane region" description="Helical" evidence="9">
    <location>
        <begin position="137"/>
        <end position="159"/>
    </location>
</feature>
<feature type="transmembrane region" description="Helical" evidence="9">
    <location>
        <begin position="98"/>
        <end position="116"/>
    </location>
</feature>
<dbReference type="SUPFAM" id="SSF81321">
    <property type="entry name" value="Family A G protein-coupled receptor-like"/>
    <property type="match status" value="1"/>
</dbReference>
<dbReference type="PANTHER" id="PTHR24231:SF14">
    <property type="entry name" value="SUCCINATE RECEPTOR 1"/>
    <property type="match status" value="1"/>
</dbReference>
<evidence type="ECO:0000256" key="8">
    <source>
        <dbReference type="ARBA" id="ARBA00023224"/>
    </source>
</evidence>
<dbReference type="PRINTS" id="PR01157">
    <property type="entry name" value="P2YPURNOCPTR"/>
</dbReference>
<comment type="subcellular location">
    <subcellularLocation>
        <location evidence="1">Cell membrane</location>
        <topology evidence="1">Multi-pass membrane protein</topology>
    </subcellularLocation>
</comment>
<keyword evidence="7" id="KW-0675">Receptor</keyword>
<dbReference type="GO" id="GO:0005886">
    <property type="term" value="C:plasma membrane"/>
    <property type="evidence" value="ECO:0000318"/>
    <property type="project" value="GO_Central"/>
</dbReference>
<feature type="transmembrane region" description="Helical" evidence="9">
    <location>
        <begin position="184"/>
        <end position="207"/>
    </location>
</feature>
<protein>
    <submittedName>
        <fullName evidence="11">Succinate receptor 1</fullName>
    </submittedName>
</protein>
<feature type="transmembrane region" description="Helical" evidence="9">
    <location>
        <begin position="56"/>
        <end position="78"/>
    </location>
</feature>
<evidence type="ECO:0000313" key="12">
    <source>
        <dbReference type="Proteomes" id="UP000018468"/>
    </source>
</evidence>
<sequence length="321" mass="37164">ELQGLKFENWEALQCKPSLEVYYLTTMYAAEFILGFLGNTVVICGYIFCVRDWKSFNVYLFSLAVSDLAFLCTLPSLVINYSQGIKVTDTDFCLSNRYLLHVNLYSSILFHTWISIDRYLILKHPLRQHILLKRNTAVFVSLCIWVFVTLQLLPLLTFIDMGLDDNNQTHCKDYASSGDASNSLIYSLFLTVSGYMLPMAFLCCFYYKIARFLKARNGVFENSSFQRPLKLITITGIMFFVLYTPYHIMRNVRISSRRHYQGDADCTLIIINCLYIISRPIAFSHSVINPLFYFLMGDHFRETLLGKAVRSYFSVFTFATC</sequence>
<keyword evidence="5" id="KW-0297">G-protein coupled receptor</keyword>
<name>W5M1T8_LEPOC</name>
<dbReference type="Proteomes" id="UP000018468">
    <property type="component" value="Linkage group LG14"/>
</dbReference>
<reference evidence="11" key="3">
    <citation type="submission" date="2025-09" db="UniProtKB">
        <authorList>
            <consortium name="Ensembl"/>
        </authorList>
    </citation>
    <scope>IDENTIFICATION</scope>
</reference>
<evidence type="ECO:0000256" key="4">
    <source>
        <dbReference type="ARBA" id="ARBA00022989"/>
    </source>
</evidence>
<dbReference type="Ensembl" id="ENSLOCT00000002351.1">
    <property type="protein sequence ID" value="ENSLOCP00000002346.1"/>
    <property type="gene ID" value="ENSLOCG00000002017.1"/>
</dbReference>
<keyword evidence="3 9" id="KW-0812">Transmembrane</keyword>
<dbReference type="GO" id="GO:0038023">
    <property type="term" value="F:signaling receptor activity"/>
    <property type="evidence" value="ECO:0000318"/>
    <property type="project" value="GO_Central"/>
</dbReference>
<dbReference type="eggNOG" id="ENOG502QVWP">
    <property type="taxonomic scope" value="Eukaryota"/>
</dbReference>
<dbReference type="InterPro" id="IPR000276">
    <property type="entry name" value="GPCR_Rhodpsn"/>
</dbReference>
<feature type="domain" description="G-protein coupled receptors family 1 profile" evidence="10">
    <location>
        <begin position="38"/>
        <end position="293"/>
    </location>
</feature>
<evidence type="ECO:0000256" key="6">
    <source>
        <dbReference type="ARBA" id="ARBA00023136"/>
    </source>
</evidence>
<dbReference type="PROSITE" id="PS50262">
    <property type="entry name" value="G_PROTEIN_RECEP_F1_2"/>
    <property type="match status" value="1"/>
</dbReference>
<keyword evidence="8" id="KW-0807">Transducer</keyword>
<reference evidence="11" key="2">
    <citation type="submission" date="2025-08" db="UniProtKB">
        <authorList>
            <consortium name="Ensembl"/>
        </authorList>
    </citation>
    <scope>IDENTIFICATION</scope>
</reference>
<dbReference type="PANTHER" id="PTHR24231">
    <property type="entry name" value="PURINOCEPTOR-RELATED G-PROTEIN COUPLED RECEPTOR"/>
    <property type="match status" value="1"/>
</dbReference>
<keyword evidence="6 9" id="KW-0472">Membrane</keyword>
<evidence type="ECO:0000259" key="10">
    <source>
        <dbReference type="PROSITE" id="PS50262"/>
    </source>
</evidence>
<organism evidence="11 12">
    <name type="scientific">Lepisosteus oculatus</name>
    <name type="common">Spotted gar</name>
    <dbReference type="NCBI Taxonomy" id="7918"/>
    <lineage>
        <taxon>Eukaryota</taxon>
        <taxon>Metazoa</taxon>
        <taxon>Chordata</taxon>
        <taxon>Craniata</taxon>
        <taxon>Vertebrata</taxon>
        <taxon>Euteleostomi</taxon>
        <taxon>Actinopterygii</taxon>
        <taxon>Neopterygii</taxon>
        <taxon>Holostei</taxon>
        <taxon>Semionotiformes</taxon>
        <taxon>Lepisosteidae</taxon>
        <taxon>Lepisosteus</taxon>
    </lineage>
</organism>
<dbReference type="PRINTS" id="PR00237">
    <property type="entry name" value="GPCRRHODOPSN"/>
</dbReference>